<gene>
    <name evidence="1" type="ORF">RSO68_02380</name>
</gene>
<proteinExistence type="predicted"/>
<dbReference type="SUPFAM" id="SSF52540">
    <property type="entry name" value="P-loop containing nucleoside triphosphate hydrolases"/>
    <property type="match status" value="1"/>
</dbReference>
<sequence length="257" mass="30187">MIKKSNESFFSRLGKFSLLILRNPKQVRTYARSGLKDKYSLRDVKATGILFLHIPKCAGVSVNNALYSSLGAGHTDLDRILVGLGPLEFTNVFKFSIVRNPWDRLVSAYFFLKNGGFGQRDKEFFDSHLSHYKSFDHFVRDWLSEENVMRWNHFIPQHKFLSIVGGVVDLNYLCFFESLEEDFSNIYDAKQWERFKGLSMDNKSSHKDYRIYYTDETIKAVESVYKEDVELFGYDFHGKNYERQVSWRNKEFPLVLS</sequence>
<dbReference type="Proteomes" id="UP001255917">
    <property type="component" value="Unassembled WGS sequence"/>
</dbReference>
<dbReference type="RefSeq" id="WP_315585299.1">
    <property type="nucleotide sequence ID" value="NZ_JAVXUR010000001.1"/>
</dbReference>
<name>A0ABU3NAT0_9GAMM</name>
<dbReference type="InterPro" id="IPR005331">
    <property type="entry name" value="Sulfotransferase"/>
</dbReference>
<keyword evidence="2" id="KW-1185">Reference proteome</keyword>
<dbReference type="EMBL" id="JAVXUR010000001">
    <property type="protein sequence ID" value="MDT8878311.1"/>
    <property type="molecule type" value="Genomic_DNA"/>
</dbReference>
<organism evidence="1 2">
    <name type="scientific">Halomonas saccharevitans</name>
    <dbReference type="NCBI Taxonomy" id="416872"/>
    <lineage>
        <taxon>Bacteria</taxon>
        <taxon>Pseudomonadati</taxon>
        <taxon>Pseudomonadota</taxon>
        <taxon>Gammaproteobacteria</taxon>
        <taxon>Oceanospirillales</taxon>
        <taxon>Halomonadaceae</taxon>
        <taxon>Halomonas</taxon>
    </lineage>
</organism>
<evidence type="ECO:0000313" key="1">
    <source>
        <dbReference type="EMBL" id="MDT8878311.1"/>
    </source>
</evidence>
<dbReference type="Pfam" id="PF03567">
    <property type="entry name" value="Sulfotransfer_2"/>
    <property type="match status" value="1"/>
</dbReference>
<accession>A0ABU3NAT0</accession>
<comment type="caution">
    <text evidence="1">The sequence shown here is derived from an EMBL/GenBank/DDBJ whole genome shotgun (WGS) entry which is preliminary data.</text>
</comment>
<reference evidence="2" key="1">
    <citation type="submission" date="2023-07" db="EMBL/GenBank/DDBJ databases">
        <title>Substrates and metabolic shifts associated with increased methane emissions in unrestored hypersaline salterns.</title>
        <authorList>
            <person name="Bueno De Mesquita C.P."/>
            <person name="Tringe S.G."/>
        </authorList>
    </citation>
    <scope>NUCLEOTIDE SEQUENCE [LARGE SCALE GENOMIC DNA]</scope>
    <source>
        <strain evidence="2">I4</strain>
    </source>
</reference>
<protein>
    <submittedName>
        <fullName evidence="1">Sulfotransferase family 2 domain-containing protein</fullName>
    </submittedName>
</protein>
<evidence type="ECO:0000313" key="2">
    <source>
        <dbReference type="Proteomes" id="UP001255917"/>
    </source>
</evidence>
<dbReference type="InterPro" id="IPR027417">
    <property type="entry name" value="P-loop_NTPase"/>
</dbReference>
<dbReference type="Gene3D" id="3.40.50.300">
    <property type="entry name" value="P-loop containing nucleotide triphosphate hydrolases"/>
    <property type="match status" value="1"/>
</dbReference>